<gene>
    <name evidence="2" type="ORF">F4V43_06995</name>
</gene>
<feature type="chain" id="PRO_5023879506" description="Nuclear transport factor 2 family protein" evidence="1">
    <location>
        <begin position="30"/>
        <end position="202"/>
    </location>
</feature>
<comment type="caution">
    <text evidence="2">The sequence shown here is derived from an EMBL/GenBank/DDBJ whole genome shotgun (WGS) entry which is preliminary data.</text>
</comment>
<dbReference type="EMBL" id="VYKK01000007">
    <property type="protein sequence ID" value="KAA9005817.1"/>
    <property type="molecule type" value="Genomic_DNA"/>
</dbReference>
<dbReference type="AlphaFoldDB" id="A0A5J5GCT4"/>
<evidence type="ECO:0000256" key="1">
    <source>
        <dbReference type="SAM" id="SignalP"/>
    </source>
</evidence>
<organism evidence="2 3">
    <name type="scientific">Paenibacillus spiritus</name>
    <dbReference type="NCBI Taxonomy" id="2496557"/>
    <lineage>
        <taxon>Bacteria</taxon>
        <taxon>Bacillati</taxon>
        <taxon>Bacillota</taxon>
        <taxon>Bacilli</taxon>
        <taxon>Bacillales</taxon>
        <taxon>Paenibacillaceae</taxon>
        <taxon>Paenibacillus</taxon>
    </lineage>
</organism>
<protein>
    <recommendedName>
        <fullName evidence="4">Nuclear transport factor 2 family protein</fullName>
    </recommendedName>
</protein>
<evidence type="ECO:0008006" key="4">
    <source>
        <dbReference type="Google" id="ProtNLM"/>
    </source>
</evidence>
<name>A0A5J5GCT4_9BACL</name>
<keyword evidence="3" id="KW-1185">Reference proteome</keyword>
<dbReference type="PROSITE" id="PS51257">
    <property type="entry name" value="PROKAR_LIPOPROTEIN"/>
    <property type="match status" value="1"/>
</dbReference>
<accession>A0A5J5GCT4</accession>
<keyword evidence="1" id="KW-0732">Signal</keyword>
<evidence type="ECO:0000313" key="3">
    <source>
        <dbReference type="Proteomes" id="UP000367750"/>
    </source>
</evidence>
<reference evidence="2 3" key="1">
    <citation type="submission" date="2019-09" db="EMBL/GenBank/DDBJ databases">
        <title>Bacillus ochoae sp. nov., Paenibacillus whitsoniae sp. nov., Paenibacillus spiritus sp. nov. Isolated from the Mars Exploration Rover during spacecraft assembly.</title>
        <authorList>
            <person name="Seuylemezian A."/>
            <person name="Vaishampayan P."/>
        </authorList>
    </citation>
    <scope>NUCLEOTIDE SEQUENCE [LARGE SCALE GENOMIC DNA]</scope>
    <source>
        <strain evidence="2 3">MER_111</strain>
    </source>
</reference>
<proteinExistence type="predicted"/>
<dbReference type="OrthoDB" id="2618321at2"/>
<feature type="signal peptide" evidence="1">
    <location>
        <begin position="1"/>
        <end position="29"/>
    </location>
</feature>
<dbReference type="Proteomes" id="UP000367750">
    <property type="component" value="Unassembled WGS sequence"/>
</dbReference>
<dbReference type="RefSeq" id="WP_150457518.1">
    <property type="nucleotide sequence ID" value="NZ_VYKK01000007.1"/>
</dbReference>
<sequence length="202" mass="22428">MNTPIRFIGTWTLGLVLLLAAGCRSSSEADSAATASPSGRPTLAWTEAALPSSLAEEKWNPETRAAAKAAESYKQAEYTIRHSDNLLSEASIRQRNDEMRAHLTSDFWTRAVNRRYTLLPLEISVRQKVSLRPENLRFQVCDQTENAVLLDYSADLVLLDGSGQETRRVPVEGRLTLTSAEGDWRVQGDAWDDAALRDLIVP</sequence>
<evidence type="ECO:0000313" key="2">
    <source>
        <dbReference type="EMBL" id="KAA9005817.1"/>
    </source>
</evidence>